<feature type="compositionally biased region" description="Low complexity" evidence="1">
    <location>
        <begin position="134"/>
        <end position="144"/>
    </location>
</feature>
<name>A0A8T0INE5_CERPU</name>
<feature type="compositionally biased region" description="Polar residues" evidence="1">
    <location>
        <begin position="124"/>
        <end position="133"/>
    </location>
</feature>
<feature type="compositionally biased region" description="Basic and acidic residues" evidence="1">
    <location>
        <begin position="13"/>
        <end position="24"/>
    </location>
</feature>
<organism evidence="2 3">
    <name type="scientific">Ceratodon purpureus</name>
    <name type="common">Fire moss</name>
    <name type="synonym">Dicranum purpureum</name>
    <dbReference type="NCBI Taxonomy" id="3225"/>
    <lineage>
        <taxon>Eukaryota</taxon>
        <taxon>Viridiplantae</taxon>
        <taxon>Streptophyta</taxon>
        <taxon>Embryophyta</taxon>
        <taxon>Bryophyta</taxon>
        <taxon>Bryophytina</taxon>
        <taxon>Bryopsida</taxon>
        <taxon>Dicranidae</taxon>
        <taxon>Pseudoditrichales</taxon>
        <taxon>Ditrichaceae</taxon>
        <taxon>Ceratodon</taxon>
    </lineage>
</organism>
<protein>
    <submittedName>
        <fullName evidence="2">Uncharacterized protein</fullName>
    </submittedName>
</protein>
<reference evidence="2" key="1">
    <citation type="submission" date="2020-06" db="EMBL/GenBank/DDBJ databases">
        <title>WGS assembly of Ceratodon purpureus strain R40.</title>
        <authorList>
            <person name="Carey S.B."/>
            <person name="Jenkins J."/>
            <person name="Shu S."/>
            <person name="Lovell J.T."/>
            <person name="Sreedasyam A."/>
            <person name="Maumus F."/>
            <person name="Tiley G.P."/>
            <person name="Fernandez-Pozo N."/>
            <person name="Barry K."/>
            <person name="Chen C."/>
            <person name="Wang M."/>
            <person name="Lipzen A."/>
            <person name="Daum C."/>
            <person name="Saski C.A."/>
            <person name="Payton A.C."/>
            <person name="Mcbreen J.C."/>
            <person name="Conrad R.E."/>
            <person name="Kollar L.M."/>
            <person name="Olsson S."/>
            <person name="Huttunen S."/>
            <person name="Landis J.B."/>
            <person name="Wickett N.J."/>
            <person name="Johnson M.G."/>
            <person name="Rensing S.A."/>
            <person name="Grimwood J."/>
            <person name="Schmutz J."/>
            <person name="Mcdaniel S.F."/>
        </authorList>
    </citation>
    <scope>NUCLEOTIDE SEQUENCE</scope>
    <source>
        <strain evidence="2">R40</strain>
    </source>
</reference>
<evidence type="ECO:0000313" key="2">
    <source>
        <dbReference type="EMBL" id="KAG0583963.1"/>
    </source>
</evidence>
<evidence type="ECO:0000313" key="3">
    <source>
        <dbReference type="Proteomes" id="UP000822688"/>
    </source>
</evidence>
<gene>
    <name evidence="2" type="ORF">KC19_3G175500</name>
</gene>
<keyword evidence="3" id="KW-1185">Reference proteome</keyword>
<feature type="compositionally biased region" description="Low complexity" evidence="1">
    <location>
        <begin position="109"/>
        <end position="123"/>
    </location>
</feature>
<dbReference type="Proteomes" id="UP000822688">
    <property type="component" value="Chromosome 3"/>
</dbReference>
<feature type="compositionally biased region" description="Pro residues" evidence="1">
    <location>
        <begin position="91"/>
        <end position="108"/>
    </location>
</feature>
<feature type="compositionally biased region" description="Polar residues" evidence="1">
    <location>
        <begin position="45"/>
        <end position="63"/>
    </location>
</feature>
<dbReference type="AlphaFoldDB" id="A0A8T0INE5"/>
<dbReference type="EMBL" id="CM026423">
    <property type="protein sequence ID" value="KAG0583963.1"/>
    <property type="molecule type" value="Genomic_DNA"/>
</dbReference>
<evidence type="ECO:0000256" key="1">
    <source>
        <dbReference type="SAM" id="MobiDB-lite"/>
    </source>
</evidence>
<sequence length="172" mass="18335">MIVRRFCLPARHSPADRRHDEAPQKTDGGTSSGGISAIPSERNAETPSTTNNAETPSTTSATAHTIPRDHKTPSTCPPLPLSARSVTIPTIKPPPTLDPIPPPSPPTKLPNLSLLTPHSLPLSRATSHQIHSRTTTSSPSPSTAPHHHHSTETTTPTHLLPPQHQTPHNAPH</sequence>
<feature type="region of interest" description="Disordered" evidence="1">
    <location>
        <begin position="1"/>
        <end position="172"/>
    </location>
</feature>
<proteinExistence type="predicted"/>
<feature type="compositionally biased region" description="Low complexity" evidence="1">
    <location>
        <begin position="152"/>
        <end position="172"/>
    </location>
</feature>
<comment type="caution">
    <text evidence="2">The sequence shown here is derived from an EMBL/GenBank/DDBJ whole genome shotgun (WGS) entry which is preliminary data.</text>
</comment>
<accession>A0A8T0INE5</accession>